<reference evidence="3" key="1">
    <citation type="submission" date="2016-12" db="EMBL/GenBank/DDBJ databases">
        <title>Complete plasmid sequence carrying type IV-like and type VII secretion systems from an atypical mycobacteria strain.</title>
        <authorList>
            <person name="Morgado S."/>
            <person name="Marin M."/>
            <person name="Fonseca E."/>
            <person name="Freitas F."/>
            <person name="Vicente A.C."/>
        </authorList>
    </citation>
    <scope>NUCLEOTIDE SEQUENCE</scope>
    <source>
        <strain evidence="3">CBMA 213</strain>
        <plasmid evidence="3">pCBMA213_2</plasmid>
    </source>
</reference>
<dbReference type="RefSeq" id="WP_162465073.1">
    <property type="nucleotide sequence ID" value="NZ_KY349138.1"/>
</dbReference>
<evidence type="ECO:0000259" key="2">
    <source>
        <dbReference type="Pfam" id="PF13699"/>
    </source>
</evidence>
<dbReference type="Pfam" id="PF13699">
    <property type="entry name" value="eCIS_core"/>
    <property type="match status" value="1"/>
</dbReference>
<keyword evidence="3" id="KW-0614">Plasmid</keyword>
<dbReference type="InterPro" id="IPR025295">
    <property type="entry name" value="eCIS_core_dom"/>
</dbReference>
<feature type="domain" description="eCIS core" evidence="2">
    <location>
        <begin position="11"/>
        <end position="88"/>
    </location>
</feature>
<name>A0A1S6GKX5_9MYCO</name>
<protein>
    <recommendedName>
        <fullName evidence="2">eCIS core domain-containing protein</fullName>
    </recommendedName>
</protein>
<accession>A0A1S6GKX5</accession>
<gene>
    <name evidence="3" type="ORF">pCBMA213_2_00161</name>
</gene>
<proteinExistence type="predicted"/>
<geneLocation type="plasmid" evidence="3">
    <name>pCBMA213_2</name>
</geneLocation>
<dbReference type="AlphaFoldDB" id="A0A1S6GKX5"/>
<feature type="region of interest" description="Disordered" evidence="1">
    <location>
        <begin position="84"/>
        <end position="104"/>
    </location>
</feature>
<feature type="region of interest" description="Disordered" evidence="1">
    <location>
        <begin position="426"/>
        <end position="448"/>
    </location>
</feature>
<organism evidence="3">
    <name type="scientific">Mycolicibacterium sp. CBMA 213</name>
    <dbReference type="NCBI Taxonomy" id="1968788"/>
    <lineage>
        <taxon>Bacteria</taxon>
        <taxon>Bacillati</taxon>
        <taxon>Actinomycetota</taxon>
        <taxon>Actinomycetes</taxon>
        <taxon>Mycobacteriales</taxon>
        <taxon>Mycobacteriaceae</taxon>
        <taxon>Mycolicibacterium</taxon>
    </lineage>
</organism>
<evidence type="ECO:0000256" key="1">
    <source>
        <dbReference type="SAM" id="MobiDB-lite"/>
    </source>
</evidence>
<evidence type="ECO:0000313" key="3">
    <source>
        <dbReference type="EMBL" id="AQS22525.1"/>
    </source>
</evidence>
<dbReference type="EMBL" id="KY349138">
    <property type="protein sequence ID" value="AQS22525.1"/>
    <property type="molecule type" value="Genomic_DNA"/>
</dbReference>
<sequence>MRDAITSTGRPLDDQTVADMEQRLGDDFSAVRIHTGSTAAASAAAVNAAAYTVGNDIVFGSGLPSPQTTAGRRALAHELVHVTQQRRGPVSGSDWGEGISVSHPGDRFEKEATEVAERAVNGASAPPRAAPAPAAVAQRPVTVQRDILTTWSGGLPPPDMINTSGNVNPEVKGNVEAAPMTGQPDLVKITSPDIMMPPMPVALDTSKYEISAGKSVHVGFVQTVSSSQHVAKYQAPADKPGDPPVEFEQDSSLPGAARDVTLGRYETTGRPTHPQAEAPWFLAPVTISSVHKVDNLKAAVDGVANLFDRPGFAVPKTYGKGNLVGFRGATTFLTSVVAKDADGPASDLTHLAKSTWTVPWDATLDASMVGHGNPVTARVSKQAPSAVTGPTARESEVGYLALDKAAAMVVDPENLFPNLTNTKKADAAGVGPKPAAPSLAQPSTGPTPNQSYGYTVAALKAKNPTFEVEVTCRATDATVGRDTVRFNIAKTNAHITKKLNKDDSATLTFHLNDVFDPSEEMEYTEAHIWVTCVGGISPIAAMVPMSLSTGPGARLADESQDWTWRVATMELSATTKDVGTGKYSVKGRMLPTTAAKP</sequence>